<dbReference type="Pfam" id="PF08660">
    <property type="entry name" value="Alg14"/>
    <property type="match status" value="1"/>
</dbReference>
<keyword evidence="4" id="KW-0812">Transmembrane</keyword>
<evidence type="ECO:0000256" key="2">
    <source>
        <dbReference type="ARBA" id="ARBA00009731"/>
    </source>
</evidence>
<reference evidence="8" key="1">
    <citation type="submission" date="2019-03" db="EMBL/GenBank/DDBJ databases">
        <authorList>
            <person name="Mank J."/>
            <person name="Almeida P."/>
        </authorList>
    </citation>
    <scope>NUCLEOTIDE SEQUENCE</scope>
    <source>
        <strain evidence="8">78183</strain>
    </source>
</reference>
<evidence type="ECO:0000256" key="6">
    <source>
        <dbReference type="ARBA" id="ARBA00022989"/>
    </source>
</evidence>
<dbReference type="InterPro" id="IPR013969">
    <property type="entry name" value="Oligosacch_biosynth_Alg14"/>
</dbReference>
<dbReference type="GO" id="GO:0006488">
    <property type="term" value="P:dolichol-linked oligosaccharide biosynthetic process"/>
    <property type="evidence" value="ECO:0007669"/>
    <property type="project" value="InterPro"/>
</dbReference>
<dbReference type="PANTHER" id="PTHR12154:SF4">
    <property type="entry name" value="UDP-N-ACETYLGLUCOSAMINE TRANSFERASE SUBUNIT ALG14 HOMOLOG"/>
    <property type="match status" value="1"/>
</dbReference>
<evidence type="ECO:0000256" key="4">
    <source>
        <dbReference type="ARBA" id="ARBA00022692"/>
    </source>
</evidence>
<gene>
    <name evidence="8" type="ORF">SVIM_LOCUS442738</name>
</gene>
<evidence type="ECO:0000256" key="1">
    <source>
        <dbReference type="ARBA" id="ARBA00004389"/>
    </source>
</evidence>
<evidence type="ECO:0000313" key="8">
    <source>
        <dbReference type="EMBL" id="VFU59945.1"/>
    </source>
</evidence>
<keyword evidence="7" id="KW-0472">Membrane</keyword>
<dbReference type="AlphaFoldDB" id="A0A6N2NDG6"/>
<keyword evidence="6" id="KW-1133">Transmembrane helix</keyword>
<evidence type="ECO:0000256" key="3">
    <source>
        <dbReference type="ARBA" id="ARBA00017467"/>
    </source>
</evidence>
<evidence type="ECO:0000256" key="5">
    <source>
        <dbReference type="ARBA" id="ARBA00022824"/>
    </source>
</evidence>
<comment type="subcellular location">
    <subcellularLocation>
        <location evidence="1">Endoplasmic reticulum membrane</location>
        <topology evidence="1">Single-pass membrane protein</topology>
    </subcellularLocation>
</comment>
<proteinExistence type="inferred from homology"/>
<name>A0A6N2NDG6_SALVM</name>
<dbReference type="PANTHER" id="PTHR12154">
    <property type="entry name" value="GLYCOSYL TRANSFERASE-RELATED"/>
    <property type="match status" value="1"/>
</dbReference>
<protein>
    <recommendedName>
        <fullName evidence="3">UDP-N-acetylglucosamine transferase subunit ALG14</fullName>
    </recommendedName>
</protein>
<dbReference type="GO" id="GO:0043541">
    <property type="term" value="C:UDP-N-acetylglucosamine transferase complex"/>
    <property type="evidence" value="ECO:0007669"/>
    <property type="project" value="TreeGrafter"/>
</dbReference>
<comment type="similarity">
    <text evidence="2">Belongs to the ALG14 family.</text>
</comment>
<keyword evidence="5" id="KW-0256">Endoplasmic reticulum</keyword>
<accession>A0A6N2NDG6</accession>
<organism evidence="8">
    <name type="scientific">Salix viminalis</name>
    <name type="common">Common osier</name>
    <name type="synonym">Basket willow</name>
    <dbReference type="NCBI Taxonomy" id="40686"/>
    <lineage>
        <taxon>Eukaryota</taxon>
        <taxon>Viridiplantae</taxon>
        <taxon>Streptophyta</taxon>
        <taxon>Embryophyta</taxon>
        <taxon>Tracheophyta</taxon>
        <taxon>Spermatophyta</taxon>
        <taxon>Magnoliopsida</taxon>
        <taxon>eudicotyledons</taxon>
        <taxon>Gunneridae</taxon>
        <taxon>Pentapetalae</taxon>
        <taxon>rosids</taxon>
        <taxon>fabids</taxon>
        <taxon>Malpighiales</taxon>
        <taxon>Salicaceae</taxon>
        <taxon>Saliceae</taxon>
        <taxon>Salix</taxon>
    </lineage>
</organism>
<dbReference type="EMBL" id="CAADRP010002040">
    <property type="protein sequence ID" value="VFU59945.1"/>
    <property type="molecule type" value="Genomic_DNA"/>
</dbReference>
<evidence type="ECO:0000256" key="7">
    <source>
        <dbReference type="ARBA" id="ARBA00023136"/>
    </source>
</evidence>
<dbReference type="GO" id="GO:0004577">
    <property type="term" value="F:N-acetylglucosaminyldiphosphodolichol N-acetylglucosaminyltransferase activity"/>
    <property type="evidence" value="ECO:0007669"/>
    <property type="project" value="TreeGrafter"/>
</dbReference>
<sequence>MDGGFSSGAHSRDDQCIDCAAKGYVFFPRINVVSATGNMSLHRVSEDNMVDRRVSLCYSCKFIEEAGKSALCNGPGACVPLYNCTPVQGLLAICFFMSSAARVKKLSLSGLLLYWLCIADQVFVQWLQLQKKHPQARYVGCLVRLICSTTGTDYAFVLLESLVCFGIGGGKTNTYFTNCLEMYLYQLQWKFLCQTRMILT</sequence>